<keyword evidence="2" id="KW-1003">Cell membrane</keyword>
<keyword evidence="4 6" id="KW-1133">Transmembrane helix</keyword>
<protein>
    <submittedName>
        <fullName evidence="7">LysE family translocator</fullName>
    </submittedName>
</protein>
<dbReference type="EMBL" id="JBHUEA010000019">
    <property type="protein sequence ID" value="MFD1722327.1"/>
    <property type="molecule type" value="Genomic_DNA"/>
</dbReference>
<dbReference type="PANTHER" id="PTHR30086">
    <property type="entry name" value="ARGININE EXPORTER PROTEIN ARGO"/>
    <property type="match status" value="1"/>
</dbReference>
<feature type="transmembrane region" description="Helical" evidence="6">
    <location>
        <begin position="6"/>
        <end position="29"/>
    </location>
</feature>
<feature type="transmembrane region" description="Helical" evidence="6">
    <location>
        <begin position="41"/>
        <end position="65"/>
    </location>
</feature>
<evidence type="ECO:0000256" key="4">
    <source>
        <dbReference type="ARBA" id="ARBA00022989"/>
    </source>
</evidence>
<evidence type="ECO:0000256" key="3">
    <source>
        <dbReference type="ARBA" id="ARBA00022692"/>
    </source>
</evidence>
<dbReference type="Proteomes" id="UP001597347">
    <property type="component" value="Unassembled WGS sequence"/>
</dbReference>
<name>A0ABW4LGD7_9MICO</name>
<feature type="transmembrane region" description="Helical" evidence="6">
    <location>
        <begin position="71"/>
        <end position="89"/>
    </location>
</feature>
<organism evidence="7 8">
    <name type="scientific">Amnibacterium endophyticum</name>
    <dbReference type="NCBI Taxonomy" id="2109337"/>
    <lineage>
        <taxon>Bacteria</taxon>
        <taxon>Bacillati</taxon>
        <taxon>Actinomycetota</taxon>
        <taxon>Actinomycetes</taxon>
        <taxon>Micrococcales</taxon>
        <taxon>Microbacteriaceae</taxon>
        <taxon>Amnibacterium</taxon>
    </lineage>
</organism>
<proteinExistence type="predicted"/>
<dbReference type="RefSeq" id="WP_377935332.1">
    <property type="nucleotide sequence ID" value="NZ_JBHUEA010000019.1"/>
</dbReference>
<evidence type="ECO:0000256" key="5">
    <source>
        <dbReference type="ARBA" id="ARBA00023136"/>
    </source>
</evidence>
<comment type="subcellular location">
    <subcellularLocation>
        <location evidence="1">Cell membrane</location>
        <topology evidence="1">Multi-pass membrane protein</topology>
    </subcellularLocation>
</comment>
<keyword evidence="3 6" id="KW-0812">Transmembrane</keyword>
<gene>
    <name evidence="7" type="ORF">ACFSBI_12280</name>
</gene>
<feature type="transmembrane region" description="Helical" evidence="6">
    <location>
        <begin position="151"/>
        <end position="171"/>
    </location>
</feature>
<evidence type="ECO:0000313" key="7">
    <source>
        <dbReference type="EMBL" id="MFD1722327.1"/>
    </source>
</evidence>
<dbReference type="PIRSF" id="PIRSF006324">
    <property type="entry name" value="LeuE"/>
    <property type="match status" value="1"/>
</dbReference>
<accession>A0ABW4LGD7</accession>
<evidence type="ECO:0000256" key="2">
    <source>
        <dbReference type="ARBA" id="ARBA00022475"/>
    </source>
</evidence>
<evidence type="ECO:0000313" key="8">
    <source>
        <dbReference type="Proteomes" id="UP001597347"/>
    </source>
</evidence>
<keyword evidence="5 6" id="KW-0472">Membrane</keyword>
<sequence>MPSLQQIAALAAASALLIVVPGPSVLFIIGRALTQGRRVALGGVLGNAIGCAAAAALVAAGLGVLLSRFEWLLLVMKLVGGAYLIWLGVRAYRRAGRDAAEVPAVAVPVTSWQSIRSGAFVGMTNPKSYLIFAAVVPQFAAPAAGPLPVQLLLLSLVPIGIGLVTDSVWALGAGRARQALSGPRAQRRAGRAGALCLVGLGSYVAVAPAGH</sequence>
<dbReference type="InterPro" id="IPR001123">
    <property type="entry name" value="LeuE-type"/>
</dbReference>
<evidence type="ECO:0000256" key="1">
    <source>
        <dbReference type="ARBA" id="ARBA00004651"/>
    </source>
</evidence>
<dbReference type="PANTHER" id="PTHR30086:SF20">
    <property type="entry name" value="ARGININE EXPORTER PROTEIN ARGO-RELATED"/>
    <property type="match status" value="1"/>
</dbReference>
<comment type="caution">
    <text evidence="7">The sequence shown here is derived from an EMBL/GenBank/DDBJ whole genome shotgun (WGS) entry which is preliminary data.</text>
</comment>
<feature type="transmembrane region" description="Helical" evidence="6">
    <location>
        <begin position="192"/>
        <end position="210"/>
    </location>
</feature>
<keyword evidence="8" id="KW-1185">Reference proteome</keyword>
<evidence type="ECO:0000256" key="6">
    <source>
        <dbReference type="SAM" id="Phobius"/>
    </source>
</evidence>
<dbReference type="Pfam" id="PF01810">
    <property type="entry name" value="LysE"/>
    <property type="match status" value="1"/>
</dbReference>
<reference evidence="8" key="1">
    <citation type="journal article" date="2019" name="Int. J. Syst. Evol. Microbiol.">
        <title>The Global Catalogue of Microorganisms (GCM) 10K type strain sequencing project: providing services to taxonomists for standard genome sequencing and annotation.</title>
        <authorList>
            <consortium name="The Broad Institute Genomics Platform"/>
            <consortium name="The Broad Institute Genome Sequencing Center for Infectious Disease"/>
            <person name="Wu L."/>
            <person name="Ma J."/>
        </authorList>
    </citation>
    <scope>NUCLEOTIDE SEQUENCE [LARGE SCALE GENOMIC DNA]</scope>
    <source>
        <strain evidence="8">CGMCC 1.12471</strain>
    </source>
</reference>